<dbReference type="WBParaSite" id="SMUV_0000816101-mRNA-1">
    <property type="protein sequence ID" value="SMUV_0000816101-mRNA-1"/>
    <property type="gene ID" value="SMUV_0000816101"/>
</dbReference>
<sequence>MSLTKYDPLPPAIRNNLVVYLLDDQPLSKLQKLLKLCPIMHFRKFPFYMFPLHVRKLTTYSFKILIVALMLKEYKFVLWTDTSTCFNPEAPGFTIPEFVKEMARKRMSFAFNHRTGHSIYAATHPVMYKYIPMEKDIASNTTMTEASIMHFMATKSLKRTILLRAVQCALIRNCIAPLGSKVPCSAVPESRRDVYFNCHRFDQSAMTLIASAYSNRSESGYLLLSAQWSTPRRAVFVVIIGTEYETDARIGKFVARQIQFALIVYLPIGPCPDSKNGQLATISDIGVTFCYFVKSLGKGGTVFEAGQEACREVGASMASLRDAAEMQYVQTWIISKQHFNNLLIKYTIESMENSTSQYEPPCYMLRRGFRQPQECGFLPIHFVLCKKAYQASRCNVVLKRKKIVRRFTMKKKKMFKKYKKTMKKLVISADPNSNSSMYMNSDENVDRAMNSVQNLANFTGNLEQQTVL</sequence>
<accession>A0A0N5ATK1</accession>
<proteinExistence type="predicted"/>
<dbReference type="SUPFAM" id="SSF56436">
    <property type="entry name" value="C-type lectin-like"/>
    <property type="match status" value="1"/>
</dbReference>
<protein>
    <submittedName>
        <fullName evidence="2">Copine domain-containing protein</fullName>
    </submittedName>
</protein>
<dbReference type="Proteomes" id="UP000046393">
    <property type="component" value="Unplaced"/>
</dbReference>
<dbReference type="InterPro" id="IPR016187">
    <property type="entry name" value="CTDL_fold"/>
</dbReference>
<dbReference type="AlphaFoldDB" id="A0A0N5ATK1"/>
<name>A0A0N5ATK1_9BILA</name>
<evidence type="ECO:0000313" key="1">
    <source>
        <dbReference type="Proteomes" id="UP000046393"/>
    </source>
</evidence>
<dbReference type="PANTHER" id="PTHR31389">
    <property type="entry name" value="LD39211P"/>
    <property type="match status" value="1"/>
</dbReference>
<reference evidence="2" key="1">
    <citation type="submission" date="2017-02" db="UniProtKB">
        <authorList>
            <consortium name="WormBaseParasite"/>
        </authorList>
    </citation>
    <scope>IDENTIFICATION</scope>
</reference>
<organism evidence="1 2">
    <name type="scientific">Syphacia muris</name>
    <dbReference type="NCBI Taxonomy" id="451379"/>
    <lineage>
        <taxon>Eukaryota</taxon>
        <taxon>Metazoa</taxon>
        <taxon>Ecdysozoa</taxon>
        <taxon>Nematoda</taxon>
        <taxon>Chromadorea</taxon>
        <taxon>Rhabditida</taxon>
        <taxon>Spirurina</taxon>
        <taxon>Oxyuridomorpha</taxon>
        <taxon>Oxyuroidea</taxon>
        <taxon>Oxyuridae</taxon>
        <taxon>Syphacia</taxon>
    </lineage>
</organism>
<keyword evidence="1" id="KW-1185">Reference proteome</keyword>
<dbReference type="PANTHER" id="PTHR31389:SF4">
    <property type="entry name" value="LD39211P"/>
    <property type="match status" value="1"/>
</dbReference>
<evidence type="ECO:0000313" key="2">
    <source>
        <dbReference type="WBParaSite" id="SMUV_0000816101-mRNA-1"/>
    </source>
</evidence>